<protein>
    <submittedName>
        <fullName evidence="2">Uncharacterized protein</fullName>
    </submittedName>
</protein>
<dbReference type="AlphaFoldDB" id="A0AAI9TD51"/>
<dbReference type="Proteomes" id="UP001227192">
    <property type="component" value="Unassembled WGS sequence"/>
</dbReference>
<comment type="caution">
    <text evidence="2">The sequence shown here is derived from an EMBL/GenBank/DDBJ whole genome shotgun (WGS) entry which is preliminary data.</text>
</comment>
<evidence type="ECO:0000256" key="1">
    <source>
        <dbReference type="SAM" id="MobiDB-lite"/>
    </source>
</evidence>
<feature type="region of interest" description="Disordered" evidence="1">
    <location>
        <begin position="48"/>
        <end position="73"/>
    </location>
</feature>
<reference evidence="2" key="1">
    <citation type="submission" date="2015-06" db="EMBL/GenBank/DDBJ databases">
        <authorList>
            <person name="Nguyen H."/>
        </authorList>
    </citation>
    <scope>NUCLEOTIDE SEQUENCE</scope>
    <source>
        <strain evidence="2">DAOM 180753</strain>
    </source>
</reference>
<proteinExistence type="predicted"/>
<accession>A0AAI9TD51</accession>
<organism evidence="2 3">
    <name type="scientific">Penicillium thymicola</name>
    <dbReference type="NCBI Taxonomy" id="293382"/>
    <lineage>
        <taxon>Eukaryota</taxon>
        <taxon>Fungi</taxon>
        <taxon>Dikarya</taxon>
        <taxon>Ascomycota</taxon>
        <taxon>Pezizomycotina</taxon>
        <taxon>Eurotiomycetes</taxon>
        <taxon>Eurotiomycetidae</taxon>
        <taxon>Eurotiales</taxon>
        <taxon>Aspergillaceae</taxon>
        <taxon>Penicillium</taxon>
    </lineage>
</organism>
<evidence type="ECO:0000313" key="3">
    <source>
        <dbReference type="Proteomes" id="UP001227192"/>
    </source>
</evidence>
<keyword evidence="3" id="KW-1185">Reference proteome</keyword>
<sequence>MKVAVNIAAANAMKPYAPADFLVNSPLAAPVWFTDPLTAVGVSPNPSGRPWCRPLNSPQMGPSPRPQPINGRLSKPIKSPFLYINTVLVRIK</sequence>
<reference evidence="2" key="2">
    <citation type="journal article" date="2016" name="Fungal Biol.">
        <title>Ochratoxin A production by Penicillium thymicola.</title>
        <authorList>
            <person name="Nguyen H.D.T."/>
            <person name="McMullin D.R."/>
            <person name="Ponomareva E."/>
            <person name="Riley R."/>
            <person name="Pomraning K.R."/>
            <person name="Baker S.E."/>
            <person name="Seifert K.A."/>
        </authorList>
    </citation>
    <scope>NUCLEOTIDE SEQUENCE</scope>
    <source>
        <strain evidence="2">DAOM 180753</strain>
    </source>
</reference>
<dbReference type="EMBL" id="LACB01000314">
    <property type="protein sequence ID" value="KAJ9484746.1"/>
    <property type="molecule type" value="Genomic_DNA"/>
</dbReference>
<evidence type="ECO:0000313" key="2">
    <source>
        <dbReference type="EMBL" id="KAJ9484746.1"/>
    </source>
</evidence>
<name>A0AAI9TD51_PENTH</name>
<gene>
    <name evidence="2" type="ORF">VN97_g8625</name>
</gene>